<evidence type="ECO:0000256" key="1">
    <source>
        <dbReference type="SAM" id="MobiDB-lite"/>
    </source>
</evidence>
<protein>
    <submittedName>
        <fullName evidence="2">Uncharacterized protein</fullName>
    </submittedName>
</protein>
<feature type="compositionally biased region" description="Low complexity" evidence="1">
    <location>
        <begin position="35"/>
        <end position="49"/>
    </location>
</feature>
<dbReference type="Proteomes" id="UP000179920">
    <property type="component" value="Chromosome VI"/>
</dbReference>
<name>A0A1K0G3A3_9BASI</name>
<evidence type="ECO:0000313" key="2">
    <source>
        <dbReference type="EMBL" id="SAM81928.1"/>
    </source>
</evidence>
<sequence>MWTLASTPQVSPAAASSAPCTVTSACMVLATQALSSPSPCRSSARSSSPWERWPTSSPKTTSSFRQPLPASSAQASWSGTMAPTTPPSSQSSPSGVHLTMLCSPSPPPRPALSSRVCVLPPWKWVASSAQLLISGTSPMVAHLRHHSLALALLALTLSPGLPSSPSSAAPSRLAASWHCSMPATLSIMAWPPGCHSTVPPPPTSSHLASGALTATTATSTDQLRSAALWSHQPSSLSVMAPWFPAALPGSLQAGPDPSLLAPDPIETALSCAGASTTGLAGQEPPSLSPRLDPHNLFSVFSSQLCPCLI</sequence>
<reference evidence="3" key="1">
    <citation type="submission" date="2016-04" db="EMBL/GenBank/DDBJ databases">
        <authorList>
            <person name="Guldener U."/>
            <person name="Guldener U."/>
        </authorList>
    </citation>
    <scope>NUCLEOTIDE SEQUENCE [LARGE SCALE GENOMIC DNA]</scope>
    <source>
        <strain evidence="3">UB2112</strain>
    </source>
</reference>
<gene>
    <name evidence="2" type="ORF">UBRO_20257</name>
</gene>
<dbReference type="AlphaFoldDB" id="A0A1K0G3A3"/>
<proteinExistence type="predicted"/>
<feature type="compositionally biased region" description="Polar residues" evidence="1">
    <location>
        <begin position="54"/>
        <end position="82"/>
    </location>
</feature>
<evidence type="ECO:0000313" key="3">
    <source>
        <dbReference type="Proteomes" id="UP000179920"/>
    </source>
</evidence>
<feature type="region of interest" description="Disordered" evidence="1">
    <location>
        <begin position="33"/>
        <end position="104"/>
    </location>
</feature>
<organism evidence="2 3">
    <name type="scientific">Ustilago bromivora</name>
    <dbReference type="NCBI Taxonomy" id="307758"/>
    <lineage>
        <taxon>Eukaryota</taxon>
        <taxon>Fungi</taxon>
        <taxon>Dikarya</taxon>
        <taxon>Basidiomycota</taxon>
        <taxon>Ustilaginomycotina</taxon>
        <taxon>Ustilaginomycetes</taxon>
        <taxon>Ustilaginales</taxon>
        <taxon>Ustilaginaceae</taxon>
        <taxon>Ustilago</taxon>
    </lineage>
</organism>
<dbReference type="EMBL" id="LT558122">
    <property type="protein sequence ID" value="SAM81928.1"/>
    <property type="molecule type" value="Genomic_DNA"/>
</dbReference>
<accession>A0A1K0G3A3</accession>